<name>A0A4U1EV36_MONMO</name>
<organism evidence="4 5">
    <name type="scientific">Monodon monoceros</name>
    <name type="common">Narwhal</name>
    <name type="synonym">Ceratodon monodon</name>
    <dbReference type="NCBI Taxonomy" id="40151"/>
    <lineage>
        <taxon>Eukaryota</taxon>
        <taxon>Metazoa</taxon>
        <taxon>Chordata</taxon>
        <taxon>Craniata</taxon>
        <taxon>Vertebrata</taxon>
        <taxon>Euteleostomi</taxon>
        <taxon>Mammalia</taxon>
        <taxon>Eutheria</taxon>
        <taxon>Laurasiatheria</taxon>
        <taxon>Artiodactyla</taxon>
        <taxon>Whippomorpha</taxon>
        <taxon>Cetacea</taxon>
        <taxon>Odontoceti</taxon>
        <taxon>Monodontidae</taxon>
        <taxon>Monodon</taxon>
    </lineage>
</organism>
<comment type="caution">
    <text evidence="4">The sequence shown here is derived from an EMBL/GenBank/DDBJ whole genome shotgun (WGS) entry which is preliminary data.</text>
</comment>
<dbReference type="GO" id="GO:0005829">
    <property type="term" value="C:cytosol"/>
    <property type="evidence" value="ECO:0007669"/>
    <property type="project" value="TreeGrafter"/>
</dbReference>
<feature type="repeat" description="ANK" evidence="3">
    <location>
        <begin position="111"/>
        <end position="143"/>
    </location>
</feature>
<dbReference type="Gene3D" id="1.25.40.20">
    <property type="entry name" value="Ankyrin repeat-containing domain"/>
    <property type="match status" value="2"/>
</dbReference>
<protein>
    <submittedName>
        <fullName evidence="4">Uncharacterized protein</fullName>
    </submittedName>
</protein>
<dbReference type="PRINTS" id="PR01415">
    <property type="entry name" value="ANKYRIN"/>
</dbReference>
<proteinExistence type="predicted"/>
<reference evidence="5" key="1">
    <citation type="journal article" date="2019" name="IScience">
        <title>Narwhal Genome Reveals Long-Term Low Genetic Diversity despite Current Large Abundance Size.</title>
        <authorList>
            <person name="Westbury M.V."/>
            <person name="Petersen B."/>
            <person name="Garde E."/>
            <person name="Heide-Jorgensen M.P."/>
            <person name="Lorenzen E.D."/>
        </authorList>
    </citation>
    <scope>NUCLEOTIDE SEQUENCE [LARGE SCALE GENOMIC DNA]</scope>
</reference>
<dbReference type="EMBL" id="RWIC01000730">
    <property type="protein sequence ID" value="TKC40589.1"/>
    <property type="molecule type" value="Genomic_DNA"/>
</dbReference>
<keyword evidence="1" id="KW-0677">Repeat</keyword>
<evidence type="ECO:0000313" key="4">
    <source>
        <dbReference type="EMBL" id="TKC40589.1"/>
    </source>
</evidence>
<feature type="repeat" description="ANK" evidence="3">
    <location>
        <begin position="78"/>
        <end position="110"/>
    </location>
</feature>
<dbReference type="SUPFAM" id="SSF48403">
    <property type="entry name" value="Ankyrin repeat"/>
    <property type="match status" value="1"/>
</dbReference>
<dbReference type="PANTHER" id="PTHR24174">
    <property type="entry name" value="ANKYRIN REPEAT AND STERILE ALPHA MOTIF DOMAIN-CONTAINING PROTEIN 1"/>
    <property type="match status" value="1"/>
</dbReference>
<evidence type="ECO:0000313" key="5">
    <source>
        <dbReference type="Proteomes" id="UP000308365"/>
    </source>
</evidence>
<dbReference type="GO" id="GO:0046875">
    <property type="term" value="F:ephrin receptor binding"/>
    <property type="evidence" value="ECO:0007669"/>
    <property type="project" value="TreeGrafter"/>
</dbReference>
<feature type="repeat" description="ANK" evidence="3">
    <location>
        <begin position="213"/>
        <end position="245"/>
    </location>
</feature>
<dbReference type="SMART" id="SM00248">
    <property type="entry name" value="ANK"/>
    <property type="match status" value="6"/>
</dbReference>
<dbReference type="InterPro" id="IPR036770">
    <property type="entry name" value="Ankyrin_rpt-contain_sf"/>
</dbReference>
<accession>A0A4U1EV36</accession>
<feature type="repeat" description="ANK" evidence="3">
    <location>
        <begin position="147"/>
        <end position="179"/>
    </location>
</feature>
<gene>
    <name evidence="4" type="ORF">EI555_012844</name>
</gene>
<dbReference type="PROSITE" id="PS50088">
    <property type="entry name" value="ANK_REPEAT"/>
    <property type="match status" value="5"/>
</dbReference>
<dbReference type="PROSITE" id="PS50297">
    <property type="entry name" value="ANK_REP_REGION"/>
    <property type="match status" value="5"/>
</dbReference>
<dbReference type="Pfam" id="PF12796">
    <property type="entry name" value="Ank_2"/>
    <property type="match status" value="3"/>
</dbReference>
<dbReference type="FunFam" id="1.25.40.20:FF:000490">
    <property type="entry name" value="ANKS1B isoform 4"/>
    <property type="match status" value="1"/>
</dbReference>
<evidence type="ECO:0000256" key="3">
    <source>
        <dbReference type="PROSITE-ProRule" id="PRU00023"/>
    </source>
</evidence>
<dbReference type="AlphaFoldDB" id="A0A4U1EV36"/>
<dbReference type="InterPro" id="IPR033635">
    <property type="entry name" value="ANKS1/Caskin"/>
</dbReference>
<evidence type="ECO:0000256" key="2">
    <source>
        <dbReference type="ARBA" id="ARBA00023043"/>
    </source>
</evidence>
<sequence length="373" mass="41324">MSGLHHVSSSSITPFDIGRISLLEDGDGLFIDDKLPSFNLDCAIKLAMGRITLKHVDHEVQVYEGIWRGPNVNCTDSSGYTALHHAALNGHKDIVLKLLQYEASTNVADNKGYFPIHLAAWKGDVEIVKILIHHGPSHSRVNEQNNENETALHCAAQYGHSEVVAVLLEELTDPTIRNSKLETPLDLAALYGRLRVVKMIISAHPNLMSCNTRKHTPLHLAARNGHKAVVQVLLEAGMDVSCQTEKGSALHEAALFGKVDVVRILLETGIDANIKDSLGRTVLDILKEHPSQKSLQIASLLQGETVTGELSKLLDEIKLCQEKDYSFEDLCHTISDHYLDNLSKISEEELGKNGSQSVIFHYEIEVNDFRDVW</sequence>
<keyword evidence="2 3" id="KW-0040">ANK repeat</keyword>
<dbReference type="InterPro" id="IPR002110">
    <property type="entry name" value="Ankyrin_rpt"/>
</dbReference>
<evidence type="ECO:0000256" key="1">
    <source>
        <dbReference type="ARBA" id="ARBA00022737"/>
    </source>
</evidence>
<dbReference type="Proteomes" id="UP000308365">
    <property type="component" value="Unassembled WGS sequence"/>
</dbReference>
<feature type="repeat" description="ANK" evidence="3">
    <location>
        <begin position="245"/>
        <end position="277"/>
    </location>
</feature>
<dbReference type="GO" id="GO:0048013">
    <property type="term" value="P:ephrin receptor signaling pathway"/>
    <property type="evidence" value="ECO:0007669"/>
    <property type="project" value="TreeGrafter"/>
</dbReference>
<dbReference type="PANTHER" id="PTHR24174:SF3">
    <property type="entry name" value="ANKYRIN REPEAT AND STERILE ALPHA MOTIF DOMAIN-CONTAINING PROTEIN 1B"/>
    <property type="match status" value="1"/>
</dbReference>